<feature type="domain" description="Transglutaminase-like" evidence="10">
    <location>
        <begin position="322"/>
        <end position="417"/>
    </location>
</feature>
<evidence type="ECO:0000313" key="12">
    <source>
        <dbReference type="EnsemblMetazoa" id="KAF7488572.1"/>
    </source>
</evidence>
<feature type="active site" evidence="7">
    <location>
        <position position="330"/>
    </location>
</feature>
<dbReference type="SUPFAM" id="SSF81296">
    <property type="entry name" value="E set domains"/>
    <property type="match status" value="1"/>
</dbReference>
<comment type="cofactor">
    <cofactor evidence="8">
        <name>Ca(2+)</name>
        <dbReference type="ChEBI" id="CHEBI:29108"/>
    </cofactor>
    <text evidence="8">Binds 1 Ca(2+) ion per subunit.</text>
</comment>
<dbReference type="InterPro" id="IPR038765">
    <property type="entry name" value="Papain-like_cys_pep_sf"/>
</dbReference>
<evidence type="ECO:0000256" key="8">
    <source>
        <dbReference type="PIRSR" id="PIRSR000459-2"/>
    </source>
</evidence>
<dbReference type="PANTHER" id="PTHR11590:SF69">
    <property type="entry name" value="RE08173P"/>
    <property type="match status" value="1"/>
</dbReference>
<feature type="region of interest" description="Disordered" evidence="9">
    <location>
        <begin position="755"/>
        <end position="810"/>
    </location>
</feature>
<dbReference type="AlphaFoldDB" id="A0A834R3P9"/>
<protein>
    <recommendedName>
        <fullName evidence="6">protein-glutamine gamma-glutamyltransferase</fullName>
        <ecNumber evidence="6">2.3.2.13</ecNumber>
    </recommendedName>
</protein>
<dbReference type="InterPro" id="IPR036985">
    <property type="entry name" value="Transglutaminase-like_sf"/>
</dbReference>
<dbReference type="SMART" id="SM00460">
    <property type="entry name" value="TGc"/>
    <property type="match status" value="1"/>
</dbReference>
<dbReference type="EnsemblMetazoa" id="SSS_3092s_mrna">
    <property type="protein sequence ID" value="KAF7488572.1"/>
    <property type="gene ID" value="SSS_3092"/>
</dbReference>
<dbReference type="InterPro" id="IPR036238">
    <property type="entry name" value="Transglutaminase_C_sf"/>
</dbReference>
<dbReference type="SUPFAM" id="SSF54001">
    <property type="entry name" value="Cysteine proteinases"/>
    <property type="match status" value="1"/>
</dbReference>
<evidence type="ECO:0000256" key="9">
    <source>
        <dbReference type="SAM" id="MobiDB-lite"/>
    </source>
</evidence>
<reference evidence="13" key="1">
    <citation type="journal article" date="2020" name="PLoS Negl. Trop. Dis.">
        <title>High-quality nuclear genome for Sarcoptes scabiei-A critical resource for a neglected parasite.</title>
        <authorList>
            <person name="Korhonen P.K."/>
            <person name="Gasser R.B."/>
            <person name="Ma G."/>
            <person name="Wang T."/>
            <person name="Stroehlein A.J."/>
            <person name="Young N.D."/>
            <person name="Ang C.S."/>
            <person name="Fernando D.D."/>
            <person name="Lu H.C."/>
            <person name="Taylor S."/>
            <person name="Reynolds S.L."/>
            <person name="Mofiz E."/>
            <person name="Najaraj S.H."/>
            <person name="Gowda H."/>
            <person name="Madugundu A."/>
            <person name="Renuse S."/>
            <person name="Holt D."/>
            <person name="Pandey A."/>
            <person name="Papenfuss A.T."/>
            <person name="Fischer K."/>
        </authorList>
    </citation>
    <scope>NUCLEOTIDE SEQUENCE [LARGE SCALE GENOMIC DNA]</scope>
</reference>
<feature type="binding site" evidence="8">
    <location>
        <position position="454"/>
    </location>
    <ligand>
        <name>Ca(2+)</name>
        <dbReference type="ChEBI" id="CHEBI:29108"/>
    </ligand>
</feature>
<feature type="binding site" evidence="8">
    <location>
        <position position="509"/>
    </location>
    <ligand>
        <name>Ca(2+)</name>
        <dbReference type="ChEBI" id="CHEBI:29108"/>
    </ligand>
</feature>
<evidence type="ECO:0000256" key="2">
    <source>
        <dbReference type="ARBA" id="ARBA00022679"/>
    </source>
</evidence>
<evidence type="ECO:0000256" key="3">
    <source>
        <dbReference type="ARBA" id="ARBA00022723"/>
    </source>
</evidence>
<evidence type="ECO:0000313" key="13">
    <source>
        <dbReference type="Proteomes" id="UP000070412"/>
    </source>
</evidence>
<feature type="active site" evidence="7">
    <location>
        <position position="389"/>
    </location>
</feature>
<proteinExistence type="inferred from homology"/>
<evidence type="ECO:0000256" key="1">
    <source>
        <dbReference type="ARBA" id="ARBA00005968"/>
    </source>
</evidence>
<dbReference type="GO" id="GO:0046872">
    <property type="term" value="F:metal ion binding"/>
    <property type="evidence" value="ECO:0007669"/>
    <property type="project" value="UniProtKB-KW"/>
</dbReference>
<dbReference type="PIRSF" id="PIRSF000459">
    <property type="entry name" value="TGM_EBP42"/>
    <property type="match status" value="1"/>
</dbReference>
<evidence type="ECO:0000256" key="7">
    <source>
        <dbReference type="PIRSR" id="PIRSR000459-1"/>
    </source>
</evidence>
<dbReference type="InterPro" id="IPR050779">
    <property type="entry name" value="Transglutaminase"/>
</dbReference>
<feature type="binding site" evidence="8">
    <location>
        <position position="456"/>
    </location>
    <ligand>
        <name>Ca(2+)</name>
        <dbReference type="ChEBI" id="CHEBI:29108"/>
    </ligand>
</feature>
<dbReference type="InterPro" id="IPR023608">
    <property type="entry name" value="Transglutaminase_animal"/>
</dbReference>
<dbReference type="Gene3D" id="2.60.40.10">
    <property type="entry name" value="Immunoglobulins"/>
    <property type="match status" value="3"/>
</dbReference>
<dbReference type="FunFam" id="2.60.40.10:FF:000090">
    <property type="entry name" value="Protein-glutamine gamma-glutamyltransferase 2"/>
    <property type="match status" value="1"/>
</dbReference>
<evidence type="ECO:0000259" key="10">
    <source>
        <dbReference type="SMART" id="SM00460"/>
    </source>
</evidence>
<evidence type="ECO:0000256" key="5">
    <source>
        <dbReference type="ARBA" id="ARBA00023315"/>
    </source>
</evidence>
<dbReference type="FunFam" id="3.90.260.10:FF:000001">
    <property type="entry name" value="Protein-glutamine gamma-glutamyltransferase 2"/>
    <property type="match status" value="1"/>
</dbReference>
<dbReference type="InterPro" id="IPR002931">
    <property type="entry name" value="Transglutaminase-like"/>
</dbReference>
<feature type="compositionally biased region" description="Polar residues" evidence="9">
    <location>
        <begin position="763"/>
        <end position="778"/>
    </location>
</feature>
<keyword evidence="13" id="KW-1185">Reference proteome</keyword>
<name>A0A834R3P9_SARSC</name>
<dbReference type="InterPro" id="IPR013783">
    <property type="entry name" value="Ig-like_fold"/>
</dbReference>
<evidence type="ECO:0000256" key="4">
    <source>
        <dbReference type="ARBA" id="ARBA00022837"/>
    </source>
</evidence>
<accession>A0A834R3P9</accession>
<dbReference type="PANTHER" id="PTHR11590">
    <property type="entry name" value="PROTEIN-GLUTAMINE GAMMA-GLUTAMYLTRANSFERASE"/>
    <property type="match status" value="1"/>
</dbReference>
<feature type="compositionally biased region" description="Low complexity" evidence="9">
    <location>
        <begin position="779"/>
        <end position="790"/>
    </location>
</feature>
<keyword evidence="3 8" id="KW-0479">Metal-binding</keyword>
<reference evidence="11" key="2">
    <citation type="submission" date="2020-01" db="EMBL/GenBank/DDBJ databases">
        <authorList>
            <person name="Korhonen P.K.K."/>
            <person name="Guangxu M.G."/>
            <person name="Wang T.W."/>
            <person name="Stroehlein A.J.S."/>
            <person name="Young N.D."/>
            <person name="Ang C.-S.A."/>
            <person name="Fernando D.W.F."/>
            <person name="Lu H.L."/>
            <person name="Taylor S.T."/>
            <person name="Ehtesham M.E.M."/>
            <person name="Najaraj S.H.N."/>
            <person name="Harsha G.H.G."/>
            <person name="Madugundu A.M."/>
            <person name="Renuse S.R."/>
            <person name="Holt D.H."/>
            <person name="Pandey A.P."/>
            <person name="Papenfuss A.P."/>
            <person name="Gasser R.B.G."/>
            <person name="Fischer K.F."/>
        </authorList>
    </citation>
    <scope>NUCLEOTIDE SEQUENCE</scope>
    <source>
        <strain evidence="11">SSS_KF_BRIS2020</strain>
    </source>
</reference>
<organism evidence="11">
    <name type="scientific">Sarcoptes scabiei</name>
    <name type="common">Itch mite</name>
    <name type="synonym">Acarus scabiei</name>
    <dbReference type="NCBI Taxonomy" id="52283"/>
    <lineage>
        <taxon>Eukaryota</taxon>
        <taxon>Metazoa</taxon>
        <taxon>Ecdysozoa</taxon>
        <taxon>Arthropoda</taxon>
        <taxon>Chelicerata</taxon>
        <taxon>Arachnida</taxon>
        <taxon>Acari</taxon>
        <taxon>Acariformes</taxon>
        <taxon>Sarcoptiformes</taxon>
        <taxon>Astigmata</taxon>
        <taxon>Psoroptidia</taxon>
        <taxon>Sarcoptoidea</taxon>
        <taxon>Sarcoptidae</taxon>
        <taxon>Sarcoptinae</taxon>
        <taxon>Sarcoptes</taxon>
    </lineage>
</organism>
<dbReference type="EC" id="2.3.2.13" evidence="6"/>
<keyword evidence="2" id="KW-0808">Transferase</keyword>
<dbReference type="Pfam" id="PF00868">
    <property type="entry name" value="Transglut_N"/>
    <property type="match status" value="1"/>
</dbReference>
<dbReference type="Proteomes" id="UP000070412">
    <property type="component" value="Unassembled WGS sequence"/>
</dbReference>
<dbReference type="OrthoDB" id="437511at2759"/>
<dbReference type="SUPFAM" id="SSF49309">
    <property type="entry name" value="Transglutaminase, two C-terminal domains"/>
    <property type="match status" value="2"/>
</dbReference>
<dbReference type="InterPro" id="IPR008958">
    <property type="entry name" value="Transglutaminase_C"/>
</dbReference>
<dbReference type="InterPro" id="IPR014756">
    <property type="entry name" value="Ig_E-set"/>
</dbReference>
<reference evidence="12" key="3">
    <citation type="submission" date="2022-06" db="UniProtKB">
        <authorList>
            <consortium name="EnsemblMetazoa"/>
        </authorList>
    </citation>
    <scope>IDENTIFICATION</scope>
</reference>
<feature type="binding site" evidence="8">
    <location>
        <position position="504"/>
    </location>
    <ligand>
        <name>Ca(2+)</name>
        <dbReference type="ChEBI" id="CHEBI:29108"/>
    </ligand>
</feature>
<comment type="similarity">
    <text evidence="1">Belongs to the transglutaminase superfamily. Transglutaminase family.</text>
</comment>
<dbReference type="EMBL" id="WVUK01000066">
    <property type="protein sequence ID" value="KAF7488572.1"/>
    <property type="molecule type" value="Genomic_DNA"/>
</dbReference>
<gene>
    <name evidence="11" type="ORF">SSS_3092</name>
</gene>
<dbReference type="Gene3D" id="3.90.260.10">
    <property type="entry name" value="Transglutaminase-like"/>
    <property type="match status" value="1"/>
</dbReference>
<sequence>MGNCPYTFCPKVHHRGRKPYGRNESDDRWARRGPYSAEVPNAGDLVVHSVNFLIEANSRFHRTNRYFLSKRQQNPKLIVRRGQPFELRITFERRFRYGEDVVSFVFIVKDEPNPNYSNKTEIIVPILDERNARRLSILADHQWNARIVSLENRTMIVEINTASDAIIGEYRMVIDTRSPNRIDDSYFSNPISQSFYILFNPWNRNDSVYLKDRNARDEYILNDQGIVWRGTHDQMKPTHWNYAQFEEDVLEACIFAISNVGVFEPADRNDPIKLSRHIVTIVNSVDDKGIVEGNWDDNFSGGTAPTDWHGSQAILKKFLQTKKSVKFGQCWVFSGVTCTICRCIGLPCRVVTNYMSAHDTNKSLTVDRFFDENGDPLEKLNKDSIWNFHSWNEVWMTRPDLSVSGAYDGWNLIDATPQEPSDNLYRVGPTSVEAIKFGEVTKPYDGFFVYAEVNADEVYWLHKGEKKPLKLITQLTESIGVKIVTKAMFKNHTVDITQNYKHKESSKAERESMIKALKLTKSNFSRYYLNEKFEDIRFELVPLESKLIGEPFKVQLSMINKSYKVYTVETTIAVRSTTYNGIAQSVVKHDTVIKTLGPRKSHVVTSNISFNEYENHLSSQSIFSISVMATVLETDFHYYVIDDFRLRLPDIEINIEGDAIVDETFTCQLSFQNPLPKPLTRGKFTVEGPDYSNRVVANLHRPVEPKDYATAYVTITPKTAGDKRITAKFKSRELNDVDGYINVRVYDSYDANNNELDHNNNNGSATMETSFSPDSSARNNRSFHNNNENNFNDDRDDNLDWNHNTIYRSN</sequence>
<evidence type="ECO:0000256" key="6">
    <source>
        <dbReference type="ARBA" id="ARBA00024222"/>
    </source>
</evidence>
<dbReference type="Pfam" id="PF00927">
    <property type="entry name" value="Transglut_C"/>
    <property type="match status" value="2"/>
</dbReference>
<dbReference type="GO" id="GO:0003810">
    <property type="term" value="F:protein-glutamine gamma-glutamyltransferase activity"/>
    <property type="evidence" value="ECO:0007669"/>
    <property type="project" value="UniProtKB-EC"/>
</dbReference>
<dbReference type="InterPro" id="IPR001102">
    <property type="entry name" value="Transglutaminase_N"/>
</dbReference>
<keyword evidence="4 8" id="KW-0106">Calcium</keyword>
<dbReference type="Pfam" id="PF01841">
    <property type="entry name" value="Transglut_core"/>
    <property type="match status" value="1"/>
</dbReference>
<feature type="active site" evidence="7">
    <location>
        <position position="414"/>
    </location>
</feature>
<evidence type="ECO:0000313" key="11">
    <source>
        <dbReference type="EMBL" id="KAF7488572.1"/>
    </source>
</evidence>
<keyword evidence="5" id="KW-0012">Acyltransferase</keyword>